<evidence type="ECO:0000256" key="1">
    <source>
        <dbReference type="ARBA" id="ARBA00009981"/>
    </source>
</evidence>
<protein>
    <submittedName>
        <fullName evidence="2">Type II toxin-antitoxin system prevent-host-death family antitoxin</fullName>
    </submittedName>
</protein>
<sequence length="110" mass="12591">MHPQQTCDKSLFRLNLVHYIIREKPMRIETISYIKKNASNLPVEEPIIVTQNGAPAYVIEDYAQRKFRDDAIAILKLASFAENDLNKGNAISSDDMKTNLINRLKDSEVK</sequence>
<accession>A0ABN1LJH2</accession>
<organism evidence="2 3">
    <name type="scientific">Aliiglaciecola litoralis</name>
    <dbReference type="NCBI Taxonomy" id="582857"/>
    <lineage>
        <taxon>Bacteria</taxon>
        <taxon>Pseudomonadati</taxon>
        <taxon>Pseudomonadota</taxon>
        <taxon>Gammaproteobacteria</taxon>
        <taxon>Alteromonadales</taxon>
        <taxon>Alteromonadaceae</taxon>
        <taxon>Aliiglaciecola</taxon>
    </lineage>
</organism>
<dbReference type="EMBL" id="BAAAFD010000005">
    <property type="protein sequence ID" value="GAA0856866.1"/>
    <property type="molecule type" value="Genomic_DNA"/>
</dbReference>
<name>A0ABN1LJH2_9ALTE</name>
<evidence type="ECO:0000313" key="2">
    <source>
        <dbReference type="EMBL" id="GAA0856866.1"/>
    </source>
</evidence>
<dbReference type="SUPFAM" id="SSF143120">
    <property type="entry name" value="YefM-like"/>
    <property type="match status" value="1"/>
</dbReference>
<proteinExistence type="inferred from homology"/>
<comment type="caution">
    <text evidence="2">The sequence shown here is derived from an EMBL/GenBank/DDBJ whole genome shotgun (WGS) entry which is preliminary data.</text>
</comment>
<gene>
    <name evidence="2" type="ORF">GCM10009114_20390</name>
</gene>
<dbReference type="Proteomes" id="UP001500359">
    <property type="component" value="Unassembled WGS sequence"/>
</dbReference>
<dbReference type="InterPro" id="IPR036165">
    <property type="entry name" value="YefM-like_sf"/>
</dbReference>
<keyword evidence="3" id="KW-1185">Reference proteome</keyword>
<dbReference type="RefSeq" id="WP_343859521.1">
    <property type="nucleotide sequence ID" value="NZ_BAAAFD010000005.1"/>
</dbReference>
<evidence type="ECO:0000313" key="3">
    <source>
        <dbReference type="Proteomes" id="UP001500359"/>
    </source>
</evidence>
<comment type="similarity">
    <text evidence="1">Belongs to the phD/YefM antitoxin family.</text>
</comment>
<reference evidence="2 3" key="1">
    <citation type="journal article" date="2019" name="Int. J. Syst. Evol. Microbiol.">
        <title>The Global Catalogue of Microorganisms (GCM) 10K type strain sequencing project: providing services to taxonomists for standard genome sequencing and annotation.</title>
        <authorList>
            <consortium name="The Broad Institute Genomics Platform"/>
            <consortium name="The Broad Institute Genome Sequencing Center for Infectious Disease"/>
            <person name="Wu L."/>
            <person name="Ma J."/>
        </authorList>
    </citation>
    <scope>NUCLEOTIDE SEQUENCE [LARGE SCALE GENOMIC DNA]</scope>
    <source>
        <strain evidence="2 3">JCM 15896</strain>
    </source>
</reference>